<keyword evidence="5" id="KW-1185">Reference proteome</keyword>
<name>A0ABZ1E851_9RHOB</name>
<feature type="transmembrane region" description="Helical" evidence="2">
    <location>
        <begin position="100"/>
        <end position="118"/>
    </location>
</feature>
<protein>
    <submittedName>
        <fullName evidence="4">HPP family protein</fullName>
    </submittedName>
</protein>
<dbReference type="EMBL" id="CP135447">
    <property type="protein sequence ID" value="WRY36022.1"/>
    <property type="molecule type" value="Genomic_DNA"/>
</dbReference>
<dbReference type="SUPFAM" id="SSF54631">
    <property type="entry name" value="CBS-domain pair"/>
    <property type="match status" value="1"/>
</dbReference>
<dbReference type="InterPro" id="IPR046342">
    <property type="entry name" value="CBS_dom_sf"/>
</dbReference>
<keyword evidence="4" id="KW-0614">Plasmid</keyword>
<feature type="domain" description="CBS" evidence="3">
    <location>
        <begin position="241"/>
        <end position="298"/>
    </location>
</feature>
<dbReference type="Pfam" id="PF00571">
    <property type="entry name" value="CBS"/>
    <property type="match status" value="2"/>
</dbReference>
<evidence type="ECO:0000259" key="3">
    <source>
        <dbReference type="PROSITE" id="PS51371"/>
    </source>
</evidence>
<gene>
    <name evidence="4" type="ORF">RPE78_18325</name>
</gene>
<evidence type="ECO:0000256" key="2">
    <source>
        <dbReference type="SAM" id="Phobius"/>
    </source>
</evidence>
<organism evidence="4 5">
    <name type="scientific">Thioclava litoralis</name>
    <dbReference type="NCBI Taxonomy" id="3076557"/>
    <lineage>
        <taxon>Bacteria</taxon>
        <taxon>Pseudomonadati</taxon>
        <taxon>Pseudomonadota</taxon>
        <taxon>Alphaproteobacteria</taxon>
        <taxon>Rhodobacterales</taxon>
        <taxon>Paracoccaceae</taxon>
        <taxon>Thioclava</taxon>
    </lineage>
</organism>
<dbReference type="RefSeq" id="WP_330628072.1">
    <property type="nucleotide sequence ID" value="NZ_CP135447.1"/>
</dbReference>
<evidence type="ECO:0000256" key="1">
    <source>
        <dbReference type="PROSITE-ProRule" id="PRU00703"/>
    </source>
</evidence>
<feature type="domain" description="CBS" evidence="3">
    <location>
        <begin position="324"/>
        <end position="379"/>
    </location>
</feature>
<keyword evidence="2" id="KW-0812">Transmembrane</keyword>
<dbReference type="PROSITE" id="PS51371">
    <property type="entry name" value="CBS"/>
    <property type="match status" value="2"/>
</dbReference>
<evidence type="ECO:0000313" key="4">
    <source>
        <dbReference type="EMBL" id="WRY36022.1"/>
    </source>
</evidence>
<sequence>MHILKSLGPAVARVPVREALRAGLGALIGLGLSGLFLLSPAVDLDLGLYLVAPFGASSVLLFAVPNSPLAQPWSAIVGNTVAALVGVAVCLLVTDPALRIALAVGLAITATILCRAVHPPAGAVAMTAAMSPDAIAHLGFWFALAPIAVGTISLVLLATVYARLTGRHYPFRQFDDPSSHGTADRNPTERLGLSEEELTGILERYRQSFNLGVEDLARLIGAAELQAAAHSSGPLTAQDIMSRNLVTVTSNTPLGEIADLFRQHHFTSLPVVGVDQTFLGVIFQMHLISQARDDALRLDRGFRAAFRRLLDRDRERPMTAADIMSVAGPRATGDTPIGALLPMMAEGDTDAVPVLEYGKIVGIVTRTDLVAALSRSAARAGSA</sequence>
<dbReference type="Gene3D" id="3.10.580.10">
    <property type="entry name" value="CBS-domain"/>
    <property type="match status" value="1"/>
</dbReference>
<dbReference type="SMART" id="SM00116">
    <property type="entry name" value="CBS"/>
    <property type="match status" value="2"/>
</dbReference>
<geneLocation type="plasmid" evidence="4 5">
    <name>unnamed4</name>
</geneLocation>
<dbReference type="Pfam" id="PF04982">
    <property type="entry name" value="TM_HPP"/>
    <property type="match status" value="1"/>
</dbReference>
<dbReference type="InterPro" id="IPR000644">
    <property type="entry name" value="CBS_dom"/>
</dbReference>
<dbReference type="PANTHER" id="PTHR33741:SF5">
    <property type="entry name" value="TRANSMEMBRANE PROTEIN DDB_G0269096-RELATED"/>
    <property type="match status" value="1"/>
</dbReference>
<dbReference type="InterPro" id="IPR058581">
    <property type="entry name" value="TM_HPP"/>
</dbReference>
<feature type="transmembrane region" description="Helical" evidence="2">
    <location>
        <begin position="138"/>
        <end position="162"/>
    </location>
</feature>
<keyword evidence="1" id="KW-0129">CBS domain</keyword>
<keyword evidence="2" id="KW-1133">Transmembrane helix</keyword>
<keyword evidence="2" id="KW-0472">Membrane</keyword>
<proteinExistence type="predicted"/>
<dbReference type="InterPro" id="IPR007065">
    <property type="entry name" value="HPP"/>
</dbReference>
<evidence type="ECO:0000313" key="5">
    <source>
        <dbReference type="Proteomes" id="UP001623290"/>
    </source>
</evidence>
<feature type="transmembrane region" description="Helical" evidence="2">
    <location>
        <begin position="70"/>
        <end position="93"/>
    </location>
</feature>
<feature type="transmembrane region" description="Helical" evidence="2">
    <location>
        <begin position="20"/>
        <end position="39"/>
    </location>
</feature>
<dbReference type="CDD" id="cd04600">
    <property type="entry name" value="CBS_pair_HPP_assoc"/>
    <property type="match status" value="1"/>
</dbReference>
<dbReference type="PANTHER" id="PTHR33741">
    <property type="entry name" value="TRANSMEMBRANE PROTEIN DDB_G0269096-RELATED"/>
    <property type="match status" value="1"/>
</dbReference>
<dbReference type="Proteomes" id="UP001623290">
    <property type="component" value="Plasmid unnamed4"/>
</dbReference>
<reference evidence="4 5" key="1">
    <citation type="submission" date="2023-09" db="EMBL/GenBank/DDBJ databases">
        <title>Thioclava shenzhenensis sp. nov., a multidrug resistant bacteria-antagonizing species isolated from coastal seawater.</title>
        <authorList>
            <person name="Long M."/>
        </authorList>
    </citation>
    <scope>NUCLEOTIDE SEQUENCE [LARGE SCALE GENOMIC DNA]</scope>
    <source>
        <strain evidence="4 5">FTW29</strain>
        <plasmid evidence="4 5">unnamed4</plasmid>
    </source>
</reference>
<accession>A0ABZ1E851</accession>